<feature type="transmembrane region" description="Helical" evidence="1">
    <location>
        <begin position="360"/>
        <end position="381"/>
    </location>
</feature>
<dbReference type="InterPro" id="IPR001036">
    <property type="entry name" value="Acrflvin-R"/>
</dbReference>
<keyword evidence="1" id="KW-0812">Transmembrane</keyword>
<dbReference type="Gene3D" id="3.30.70.1320">
    <property type="entry name" value="Multidrug efflux transporter AcrB pore domain like"/>
    <property type="match status" value="1"/>
</dbReference>
<dbReference type="Proteomes" id="UP000613582">
    <property type="component" value="Unassembled WGS sequence"/>
</dbReference>
<dbReference type="PRINTS" id="PR00702">
    <property type="entry name" value="ACRIFLAVINRP"/>
</dbReference>
<proteinExistence type="predicted"/>
<sequence>MNISILALRFQSAVFLIVGLIMAYGVYSYFNLPAREDPEILVREAVVVTTYPGLDAARVEMLVTKPLEEALTGLSELKEIRSTSMDGVSIIHPVIDDQFTDLDQIFDQMREKITDAAARLPEGTNAPLINDDFGDVAIITLALWGDDYPQKELYDYAQHLRDQLLTIPGTKKVEIVGAQPEQIFIEYQDAVASQIGISPAEFIGAIQNQNIIQPGGQIDTGDTAFVLSPTGDYRSLTEIEDTLFSVPGAEGLVRLGDIATVRAGYVDPPRNKAYFNGREAIVLTLAMRSDQSVLNYSARASQTIDALRETLPVGLKFDIITYQADQVGNAVYGVSVNMLQTLAIVLIVVMIFLGIRTGLIVGSIIPAVILATLGVMGVFGLQLERMSLATLIISLGLLVDNGIVISEDFKRRLTEHGDREQAIRQTSSELALPLLASSATTIAVFLPLMIAETASAEYTRSISQVILISLSISWVFAMTVTTTLCYHFVRLPADTRADGAKRRSTLSERIFSGVEDAYGAVLSLLLRLRWAYVMLMLAALALSGMLMGTIDQKFLPESDRAQILVYVDLPAGVTERTTQARLTEMMAVISDKKRYPEILSHAAYVGFGGPRFVLSLAPVDPAPNKGFIVINMTDLDATIATVPRLRDDFRIAVPDVNARVSRMFLGQSDPNVMEIQVKGPDAEYLFEKATELERILLDVPGTIDVWSDWYNRIDRLEVRVDQQAARIAGVTSSDVARLLAQFATGTPVSQFRDGDEVIPIVIRSAGDERGSIDRLRTSSVYSSTTGEAIPLSQIASVDRAPGYAFIQREDLTRTVTIQGRNPRLTPQDMVPIIAPKMAAFNATLAPGHYVEFDGLLNEINATNAALAATMPLIFSIFLIILVLQFNGFKRPAILFLTLPFVIIGAAVGLFLMQATFGFMVILGLFALVGILINNSIVLVDRIDIELREEKRDPASAVISACKRRLWPILMSTITTVIGLLPLIIAKDILFFGMASALAFGLGLGTLVISLGLTPVLYCLFFGIRPSRSDKTPPPSAFASGALS</sequence>
<feature type="transmembrane region" description="Helical" evidence="1">
    <location>
        <begin position="12"/>
        <end position="30"/>
    </location>
</feature>
<dbReference type="RefSeq" id="WP_188158506.1">
    <property type="nucleotide sequence ID" value="NZ_BMGH01000001.1"/>
</dbReference>
<protein>
    <submittedName>
        <fullName evidence="2">Multidrug transporter AcrB</fullName>
    </submittedName>
</protein>
<dbReference type="PANTHER" id="PTHR32063:SF18">
    <property type="entry name" value="CATION EFFLUX SYSTEM PROTEIN"/>
    <property type="match status" value="1"/>
</dbReference>
<feature type="transmembrane region" description="Helical" evidence="1">
    <location>
        <begin position="965"/>
        <end position="984"/>
    </location>
</feature>
<keyword evidence="3" id="KW-1185">Reference proteome</keyword>
<gene>
    <name evidence="2" type="ORF">GCM10011342_20570</name>
</gene>
<reference evidence="2" key="1">
    <citation type="journal article" date="2014" name="Int. J. Syst. Evol. Microbiol.">
        <title>Complete genome sequence of Corynebacterium casei LMG S-19264T (=DSM 44701T), isolated from a smear-ripened cheese.</title>
        <authorList>
            <consortium name="US DOE Joint Genome Institute (JGI-PGF)"/>
            <person name="Walter F."/>
            <person name="Albersmeier A."/>
            <person name="Kalinowski J."/>
            <person name="Ruckert C."/>
        </authorList>
    </citation>
    <scope>NUCLEOTIDE SEQUENCE</scope>
    <source>
        <strain evidence="2">CGMCC 1.12921</strain>
    </source>
</reference>
<dbReference type="PANTHER" id="PTHR32063">
    <property type="match status" value="1"/>
</dbReference>
<evidence type="ECO:0000313" key="3">
    <source>
        <dbReference type="Proteomes" id="UP000613582"/>
    </source>
</evidence>
<feature type="transmembrane region" description="Helical" evidence="1">
    <location>
        <begin position="330"/>
        <end position="353"/>
    </location>
</feature>
<feature type="transmembrane region" description="Helical" evidence="1">
    <location>
        <begin position="990"/>
        <end position="1020"/>
    </location>
</feature>
<dbReference type="GO" id="GO:0042910">
    <property type="term" value="F:xenobiotic transmembrane transporter activity"/>
    <property type="evidence" value="ECO:0007669"/>
    <property type="project" value="TreeGrafter"/>
</dbReference>
<feature type="transmembrane region" description="Helical" evidence="1">
    <location>
        <begin position="387"/>
        <end position="409"/>
    </location>
</feature>
<dbReference type="InterPro" id="IPR027463">
    <property type="entry name" value="AcrB_DN_DC_subdom"/>
</dbReference>
<dbReference type="Gene3D" id="3.30.70.1440">
    <property type="entry name" value="Multidrug efflux transporter AcrB pore domain"/>
    <property type="match status" value="1"/>
</dbReference>
<dbReference type="Gene3D" id="3.30.2090.10">
    <property type="entry name" value="Multidrug efflux transporter AcrB TolC docking domain, DN and DC subdomains"/>
    <property type="match status" value="2"/>
</dbReference>
<feature type="transmembrane region" description="Helical" evidence="1">
    <location>
        <begin position="430"/>
        <end position="450"/>
    </location>
</feature>
<dbReference type="SUPFAM" id="SSF82714">
    <property type="entry name" value="Multidrug efflux transporter AcrB TolC docking domain, DN and DC subdomains"/>
    <property type="match status" value="2"/>
</dbReference>
<dbReference type="EMBL" id="BMGH01000001">
    <property type="protein sequence ID" value="GGD11634.1"/>
    <property type="molecule type" value="Genomic_DNA"/>
</dbReference>
<accession>A0A8J2V365</accession>
<reference evidence="2" key="2">
    <citation type="submission" date="2020-09" db="EMBL/GenBank/DDBJ databases">
        <authorList>
            <person name="Sun Q."/>
            <person name="Zhou Y."/>
        </authorList>
    </citation>
    <scope>NUCLEOTIDE SEQUENCE</scope>
    <source>
        <strain evidence="2">CGMCC 1.12921</strain>
    </source>
</reference>
<feature type="transmembrane region" description="Helical" evidence="1">
    <location>
        <begin position="462"/>
        <end position="486"/>
    </location>
</feature>
<organism evidence="2 3">
    <name type="scientific">Aquisalinus flavus</name>
    <dbReference type="NCBI Taxonomy" id="1526572"/>
    <lineage>
        <taxon>Bacteria</taxon>
        <taxon>Pseudomonadati</taxon>
        <taxon>Pseudomonadota</taxon>
        <taxon>Alphaproteobacteria</taxon>
        <taxon>Parvularculales</taxon>
        <taxon>Parvularculaceae</taxon>
        <taxon>Aquisalinus</taxon>
    </lineage>
</organism>
<dbReference type="AlphaFoldDB" id="A0A8J2V365"/>
<dbReference type="GO" id="GO:0005886">
    <property type="term" value="C:plasma membrane"/>
    <property type="evidence" value="ECO:0007669"/>
    <property type="project" value="TreeGrafter"/>
</dbReference>
<evidence type="ECO:0000313" key="2">
    <source>
        <dbReference type="EMBL" id="GGD11634.1"/>
    </source>
</evidence>
<feature type="transmembrane region" description="Helical" evidence="1">
    <location>
        <begin position="530"/>
        <end position="550"/>
    </location>
</feature>
<dbReference type="Gene3D" id="3.30.70.1430">
    <property type="entry name" value="Multidrug efflux transporter AcrB pore domain"/>
    <property type="match status" value="2"/>
</dbReference>
<feature type="transmembrane region" description="Helical" evidence="1">
    <location>
        <begin position="892"/>
        <end position="912"/>
    </location>
</feature>
<keyword evidence="1" id="KW-1133">Transmembrane helix</keyword>
<feature type="transmembrane region" description="Helical" evidence="1">
    <location>
        <begin position="918"/>
        <end position="939"/>
    </location>
</feature>
<dbReference type="SUPFAM" id="SSF82693">
    <property type="entry name" value="Multidrug efflux transporter AcrB pore domain, PN1, PN2, PC1 and PC2 subdomains"/>
    <property type="match status" value="3"/>
</dbReference>
<feature type="transmembrane region" description="Helical" evidence="1">
    <location>
        <begin position="864"/>
        <end position="885"/>
    </location>
</feature>
<evidence type="ECO:0000256" key="1">
    <source>
        <dbReference type="SAM" id="Phobius"/>
    </source>
</evidence>
<dbReference type="SUPFAM" id="SSF82866">
    <property type="entry name" value="Multidrug efflux transporter AcrB transmembrane domain"/>
    <property type="match status" value="2"/>
</dbReference>
<dbReference type="Pfam" id="PF00873">
    <property type="entry name" value="ACR_tran"/>
    <property type="match status" value="1"/>
</dbReference>
<comment type="caution">
    <text evidence="2">The sequence shown here is derived from an EMBL/GenBank/DDBJ whole genome shotgun (WGS) entry which is preliminary data.</text>
</comment>
<name>A0A8J2V365_9PROT</name>
<keyword evidence="1" id="KW-0472">Membrane</keyword>
<dbReference type="Gene3D" id="1.20.1640.10">
    <property type="entry name" value="Multidrug efflux transporter AcrB transmembrane domain"/>
    <property type="match status" value="2"/>
</dbReference>